<gene>
    <name evidence="2" type="ORF">AGOS_AGR171C</name>
</gene>
<dbReference type="FunCoup" id="Q74ZM7">
    <property type="interactions" value="148"/>
</dbReference>
<organism evidence="2 3">
    <name type="scientific">Eremothecium gossypii (strain ATCC 10895 / CBS 109.51 / FGSC 9923 / NRRL Y-1056)</name>
    <name type="common">Yeast</name>
    <name type="synonym">Ashbya gossypii</name>
    <dbReference type="NCBI Taxonomy" id="284811"/>
    <lineage>
        <taxon>Eukaryota</taxon>
        <taxon>Fungi</taxon>
        <taxon>Dikarya</taxon>
        <taxon>Ascomycota</taxon>
        <taxon>Saccharomycotina</taxon>
        <taxon>Saccharomycetes</taxon>
        <taxon>Saccharomycetales</taxon>
        <taxon>Saccharomycetaceae</taxon>
        <taxon>Eremothecium</taxon>
    </lineage>
</organism>
<keyword evidence="1" id="KW-0812">Transmembrane</keyword>
<accession>Q74ZM7</accession>
<keyword evidence="1" id="KW-1133">Transmembrane helix</keyword>
<dbReference type="GO" id="GO:0046521">
    <property type="term" value="P:sphingoid catabolic process"/>
    <property type="evidence" value="ECO:0000318"/>
    <property type="project" value="GO_Central"/>
</dbReference>
<dbReference type="InParanoid" id="Q74ZM7"/>
<dbReference type="HOGENOM" id="CLU_081702_2_0_1"/>
<evidence type="ECO:0000313" key="3">
    <source>
        <dbReference type="Proteomes" id="UP000000591"/>
    </source>
</evidence>
<name>Q74ZM7_EREGS</name>
<feature type="transmembrane region" description="Helical" evidence="1">
    <location>
        <begin position="127"/>
        <end position="148"/>
    </location>
</feature>
<feature type="transmembrane region" description="Helical" evidence="1">
    <location>
        <begin position="97"/>
        <end position="115"/>
    </location>
</feature>
<dbReference type="OMA" id="ETHFAFY"/>
<dbReference type="PANTHER" id="PTHR28026">
    <property type="entry name" value="DUF962 DOMAIN PROTEIN (AFU_ORTHOLOGUE AFUA_8G05310)"/>
    <property type="match status" value="1"/>
</dbReference>
<dbReference type="AlphaFoldDB" id="Q74ZM7"/>
<dbReference type="EMBL" id="AE016820">
    <property type="protein sequence ID" value="AAS54661.2"/>
    <property type="molecule type" value="Genomic_DNA"/>
</dbReference>
<reference evidence="3" key="2">
    <citation type="journal article" date="2013" name="G3 (Bethesda)">
        <title>Genomes of Ashbya fungi isolated from insects reveal four mating-type loci, numerous translocations, lack of transposons, and distinct gene duplications.</title>
        <authorList>
            <person name="Dietrich F.S."/>
            <person name="Voegeli S."/>
            <person name="Kuo S."/>
            <person name="Philippsen P."/>
        </authorList>
    </citation>
    <scope>GENOME REANNOTATION</scope>
    <source>
        <strain evidence="3">ATCC 10895 / CBS 109.51 / FGSC 9923 / NRRL Y-1056</strain>
    </source>
</reference>
<dbReference type="KEGG" id="ago:AGOS_AGR171C"/>
<dbReference type="InterPro" id="IPR009305">
    <property type="entry name" value="Mpo1-like"/>
</dbReference>
<dbReference type="PANTHER" id="PTHR28026:SF9">
    <property type="entry name" value="2-HYDROXY-PALMITIC ACID DIOXYGENASE MPO1"/>
    <property type="match status" value="1"/>
</dbReference>
<sequence length="167" mass="17336">MAREGLVRDLVFYKTYHNNSANVAIHAVFVPGILLATLRLLHEVRAGGVSVADGVAAAYTAYYVRLHAGAGAVAGAVLAGVCWALHAGAVPLSAGQAVALFCAGWGFQFVGHGVFEGRRPALVDNLGGALATAPFFVLWELLFALGLYPALHAQVQAAVDAELARGK</sequence>
<dbReference type="eggNOG" id="KOG3292">
    <property type="taxonomic scope" value="Eukaryota"/>
</dbReference>
<dbReference type="Proteomes" id="UP000000591">
    <property type="component" value="Chromosome VII"/>
</dbReference>
<dbReference type="GO" id="GO:0005783">
    <property type="term" value="C:endoplasmic reticulum"/>
    <property type="evidence" value="ECO:0000318"/>
    <property type="project" value="GO_Central"/>
</dbReference>
<proteinExistence type="predicted"/>
<dbReference type="GO" id="GO:0016020">
    <property type="term" value="C:membrane"/>
    <property type="evidence" value="ECO:0007669"/>
    <property type="project" value="GOC"/>
</dbReference>
<keyword evidence="3" id="KW-1185">Reference proteome</keyword>
<dbReference type="Pfam" id="PF06127">
    <property type="entry name" value="Mpo1-like"/>
    <property type="match status" value="1"/>
</dbReference>
<keyword evidence="1" id="KW-0472">Membrane</keyword>
<feature type="transmembrane region" description="Helical" evidence="1">
    <location>
        <begin position="21"/>
        <end position="42"/>
    </location>
</feature>
<feature type="transmembrane region" description="Helical" evidence="1">
    <location>
        <begin position="62"/>
        <end position="85"/>
    </location>
</feature>
<dbReference type="OrthoDB" id="2124888at2759"/>
<reference evidence="2 3" key="1">
    <citation type="journal article" date="2004" name="Science">
        <title>The Ashbya gossypii genome as a tool for mapping the ancient Saccharomyces cerevisiae genome.</title>
        <authorList>
            <person name="Dietrich F.S."/>
            <person name="Voegeli S."/>
            <person name="Brachat S."/>
            <person name="Lerch A."/>
            <person name="Gates K."/>
            <person name="Steiner S."/>
            <person name="Mohr C."/>
            <person name="Pohlmann R."/>
            <person name="Luedi P."/>
            <person name="Choi S."/>
            <person name="Wing R.A."/>
            <person name="Flavier A."/>
            <person name="Gaffney T.D."/>
            <person name="Philippsen P."/>
        </authorList>
    </citation>
    <scope>NUCLEOTIDE SEQUENCE [LARGE SCALE GENOMIC DNA]</scope>
    <source>
        <strain evidence="3">ATCC 10895 / CBS 109.51 / FGSC 9923 / NRRL Y-1056</strain>
    </source>
</reference>
<dbReference type="RefSeq" id="NP_986837.2">
    <property type="nucleotide sequence ID" value="NM_211899.2"/>
</dbReference>
<dbReference type="GeneID" id="4623139"/>
<evidence type="ECO:0000256" key="1">
    <source>
        <dbReference type="SAM" id="Phobius"/>
    </source>
</evidence>
<protein>
    <submittedName>
        <fullName evidence="2">AGR171Cp</fullName>
    </submittedName>
</protein>
<evidence type="ECO:0000313" key="2">
    <source>
        <dbReference type="EMBL" id="AAS54661.2"/>
    </source>
</evidence>